<evidence type="ECO:0000313" key="9">
    <source>
        <dbReference type="Proteomes" id="UP000198589"/>
    </source>
</evidence>
<keyword evidence="6" id="KW-0800">Toxin</keyword>
<evidence type="ECO:0000256" key="2">
    <source>
        <dbReference type="ARBA" id="ARBA00022722"/>
    </source>
</evidence>
<keyword evidence="4 6" id="KW-0378">Hydrolase</keyword>
<comment type="function">
    <text evidence="6">Toxic component of a toxin-antitoxin (TA) system. An RNase.</text>
</comment>
<dbReference type="OrthoDB" id="4377304at2"/>
<dbReference type="GO" id="GO:0000287">
    <property type="term" value="F:magnesium ion binding"/>
    <property type="evidence" value="ECO:0007669"/>
    <property type="project" value="UniProtKB-UniRule"/>
</dbReference>
<feature type="domain" description="PIN" evidence="7">
    <location>
        <begin position="3"/>
        <end position="121"/>
    </location>
</feature>
<dbReference type="InterPro" id="IPR022907">
    <property type="entry name" value="VapC_family"/>
</dbReference>
<dbReference type="HAMAP" id="MF_00265">
    <property type="entry name" value="VapC_Nob1"/>
    <property type="match status" value="1"/>
</dbReference>
<dbReference type="GO" id="GO:0004540">
    <property type="term" value="F:RNA nuclease activity"/>
    <property type="evidence" value="ECO:0007669"/>
    <property type="project" value="InterPro"/>
</dbReference>
<dbReference type="Proteomes" id="UP000198589">
    <property type="component" value="Unassembled WGS sequence"/>
</dbReference>
<dbReference type="InterPro" id="IPR029060">
    <property type="entry name" value="PIN-like_dom_sf"/>
</dbReference>
<evidence type="ECO:0000256" key="4">
    <source>
        <dbReference type="ARBA" id="ARBA00022801"/>
    </source>
</evidence>
<comment type="cofactor">
    <cofactor evidence="6">
        <name>Mg(2+)</name>
        <dbReference type="ChEBI" id="CHEBI:18420"/>
    </cofactor>
</comment>
<feature type="binding site" evidence="6">
    <location>
        <position position="6"/>
    </location>
    <ligand>
        <name>Mg(2+)</name>
        <dbReference type="ChEBI" id="CHEBI:18420"/>
    </ligand>
</feature>
<organism evidence="8 9">
    <name type="scientific">Blastococcus tunisiensis</name>
    <dbReference type="NCBI Taxonomy" id="1798228"/>
    <lineage>
        <taxon>Bacteria</taxon>
        <taxon>Bacillati</taxon>
        <taxon>Actinomycetota</taxon>
        <taxon>Actinomycetes</taxon>
        <taxon>Geodermatophilales</taxon>
        <taxon>Geodermatophilaceae</taxon>
        <taxon>Blastococcus</taxon>
    </lineage>
</organism>
<dbReference type="AlphaFoldDB" id="A0A1I2B080"/>
<dbReference type="Gene3D" id="3.40.50.1010">
    <property type="entry name" value="5'-nuclease"/>
    <property type="match status" value="1"/>
</dbReference>
<feature type="binding site" evidence="6">
    <location>
        <position position="96"/>
    </location>
    <ligand>
        <name>Mg(2+)</name>
        <dbReference type="ChEBI" id="CHEBI:18420"/>
    </ligand>
</feature>
<evidence type="ECO:0000256" key="5">
    <source>
        <dbReference type="ARBA" id="ARBA00022842"/>
    </source>
</evidence>
<keyword evidence="3 6" id="KW-0479">Metal-binding</keyword>
<keyword evidence="9" id="KW-1185">Reference proteome</keyword>
<reference evidence="9" key="1">
    <citation type="submission" date="2016-10" db="EMBL/GenBank/DDBJ databases">
        <authorList>
            <person name="Varghese N."/>
            <person name="Submissions S."/>
        </authorList>
    </citation>
    <scope>NUCLEOTIDE SEQUENCE [LARGE SCALE GENOMIC DNA]</scope>
    <source>
        <strain evidence="9">DSM 46838</strain>
    </source>
</reference>
<evidence type="ECO:0000256" key="1">
    <source>
        <dbReference type="ARBA" id="ARBA00022649"/>
    </source>
</evidence>
<dbReference type="InterPro" id="IPR044153">
    <property type="entry name" value="PIN_Pae0151-like"/>
</dbReference>
<dbReference type="InterPro" id="IPR051619">
    <property type="entry name" value="TypeII_TA_RNase_PINc/VapC"/>
</dbReference>
<keyword evidence="1 6" id="KW-1277">Toxin-antitoxin system</keyword>
<dbReference type="GO" id="GO:0090729">
    <property type="term" value="F:toxin activity"/>
    <property type="evidence" value="ECO:0007669"/>
    <property type="project" value="UniProtKB-KW"/>
</dbReference>
<dbReference type="SUPFAM" id="SSF88723">
    <property type="entry name" value="PIN domain-like"/>
    <property type="match status" value="1"/>
</dbReference>
<evidence type="ECO:0000313" key="8">
    <source>
        <dbReference type="EMBL" id="SFE49595.1"/>
    </source>
</evidence>
<name>A0A1I2B080_9ACTN</name>
<protein>
    <recommendedName>
        <fullName evidence="6">Ribonuclease VapC</fullName>
        <shortName evidence="6">RNase VapC</shortName>
        <ecNumber evidence="6">3.1.-.-</ecNumber>
    </recommendedName>
    <alternativeName>
        <fullName evidence="6">Toxin VapC</fullName>
    </alternativeName>
</protein>
<dbReference type="Pfam" id="PF01850">
    <property type="entry name" value="PIN"/>
    <property type="match status" value="1"/>
</dbReference>
<dbReference type="GO" id="GO:0016787">
    <property type="term" value="F:hydrolase activity"/>
    <property type="evidence" value="ECO:0007669"/>
    <property type="project" value="UniProtKB-KW"/>
</dbReference>
<comment type="similarity">
    <text evidence="6">Belongs to the PINc/VapC protein family.</text>
</comment>
<sequence length="135" mass="14378">MTVVVDSSAVVAGLVDGGLDGEWARDHLREGSLVAPPHLLIEVSNVLRRATLAGSLGRDVATLAHDELARFRVTTFGFEVLAARVWELHPNLTAYDAAYVALAELVDAPLLTLDRRLARAPGPTCTFLVPPTGPS</sequence>
<dbReference type="EC" id="3.1.-.-" evidence="6"/>
<gene>
    <name evidence="6" type="primary">vapC</name>
    <name evidence="8" type="ORF">SAMN05216574_10417</name>
</gene>
<evidence type="ECO:0000259" key="7">
    <source>
        <dbReference type="Pfam" id="PF01850"/>
    </source>
</evidence>
<dbReference type="PANTHER" id="PTHR35901:SF1">
    <property type="entry name" value="EXONUCLEASE VAPC9"/>
    <property type="match status" value="1"/>
</dbReference>
<evidence type="ECO:0000256" key="6">
    <source>
        <dbReference type="HAMAP-Rule" id="MF_00265"/>
    </source>
</evidence>
<dbReference type="InterPro" id="IPR002716">
    <property type="entry name" value="PIN_dom"/>
</dbReference>
<keyword evidence="5 6" id="KW-0460">Magnesium</keyword>
<dbReference type="CDD" id="cd09873">
    <property type="entry name" value="PIN_Pae0151-like"/>
    <property type="match status" value="1"/>
</dbReference>
<dbReference type="RefSeq" id="WP_092195937.1">
    <property type="nucleotide sequence ID" value="NZ_FOND01000004.1"/>
</dbReference>
<accession>A0A1I2B080</accession>
<keyword evidence="2 6" id="KW-0540">Nuclease</keyword>
<dbReference type="PANTHER" id="PTHR35901">
    <property type="entry name" value="RIBONUCLEASE VAPC3"/>
    <property type="match status" value="1"/>
</dbReference>
<dbReference type="EMBL" id="FOND01000004">
    <property type="protein sequence ID" value="SFE49595.1"/>
    <property type="molecule type" value="Genomic_DNA"/>
</dbReference>
<dbReference type="STRING" id="1798228.SAMN05216574_10417"/>
<evidence type="ECO:0000256" key="3">
    <source>
        <dbReference type="ARBA" id="ARBA00022723"/>
    </source>
</evidence>
<proteinExistence type="inferred from homology"/>